<dbReference type="OrthoDB" id="559099at2759"/>
<proteinExistence type="predicted"/>
<evidence type="ECO:0000313" key="2">
    <source>
        <dbReference type="EMBL" id="KIY92893.1"/>
    </source>
</evidence>
<feature type="compositionally biased region" description="Low complexity" evidence="1">
    <location>
        <begin position="600"/>
        <end position="621"/>
    </location>
</feature>
<gene>
    <name evidence="2" type="ORF">MNEG_15070</name>
</gene>
<feature type="region of interest" description="Disordered" evidence="1">
    <location>
        <begin position="590"/>
        <end position="621"/>
    </location>
</feature>
<feature type="region of interest" description="Disordered" evidence="1">
    <location>
        <begin position="506"/>
        <end position="569"/>
    </location>
</feature>
<evidence type="ECO:0000256" key="1">
    <source>
        <dbReference type="SAM" id="MobiDB-lite"/>
    </source>
</evidence>
<dbReference type="EMBL" id="KK105218">
    <property type="protein sequence ID" value="KIY92893.1"/>
    <property type="molecule type" value="Genomic_DNA"/>
</dbReference>
<dbReference type="KEGG" id="mng:MNEG_15070"/>
<dbReference type="AlphaFoldDB" id="A0A0D2KA08"/>
<organism evidence="2 3">
    <name type="scientific">Monoraphidium neglectum</name>
    <dbReference type="NCBI Taxonomy" id="145388"/>
    <lineage>
        <taxon>Eukaryota</taxon>
        <taxon>Viridiplantae</taxon>
        <taxon>Chlorophyta</taxon>
        <taxon>core chlorophytes</taxon>
        <taxon>Chlorophyceae</taxon>
        <taxon>CS clade</taxon>
        <taxon>Sphaeropleales</taxon>
        <taxon>Selenastraceae</taxon>
        <taxon>Monoraphidium</taxon>
    </lineage>
</organism>
<name>A0A0D2KA08_9CHLO</name>
<dbReference type="RefSeq" id="XP_013891913.1">
    <property type="nucleotide sequence ID" value="XM_014036459.1"/>
</dbReference>
<feature type="compositionally biased region" description="Low complexity" evidence="1">
    <location>
        <begin position="536"/>
        <end position="556"/>
    </location>
</feature>
<dbReference type="GeneID" id="25732695"/>
<dbReference type="STRING" id="145388.A0A0D2KA08"/>
<sequence>MEGQAPVLAVSPGQHARLERLTLVNTTLGAPWDPRGALSPAWLDASRAASLWLVDTLVLTSDTVLEQYTAFMLALRPAGCGPAARFYTDNRTFLHLNEWTAPSGARATNVGVLLVGAGDSQLRQPLAGMPLDPPAPVVLSATNDTLAPLLRRYAGVETPEPLLVYIGGNVTLGGGGGGSSDSGGAVPPASRAGITIARPVILVGRALDPTSIDFRLRAGQLVASGPFANLTLDSLLLENLGYGDAAAAATARGADLRSVLSLWAFSFDRGQPRLTLRNCTAVVPRAEALRAVYWSSLFEAGAPSADWMGSEAGVTAYKVRPGPDDAVTILDLRAGGTAYEDVLLADRNRVAPQLPLPAPDARGAAPQGPGLPWRVQGLQAVRGAGELRAALAGPVAPGGGGGESVLLLTARTTSLAPGSAPGWPPPGGARVPRATVIAGVSQGQTAVDLGAQGSGGGGGGSGAAAPLLRLPASARAAFLELRFLTLTGLGPAAGDPVVAYKASEGGAQNTMPASNTTRPSGNSSVSGARRDRAASGRRLLSDAGPSAGAPPSSGSQPGPGPATPGSALEGEAPAARCWAMLLWAFARDYDRPHPASTSHPAVRGPAPAPRLRGPASPAHAS</sequence>
<dbReference type="Proteomes" id="UP000054498">
    <property type="component" value="Unassembled WGS sequence"/>
</dbReference>
<feature type="compositionally biased region" description="Polar residues" evidence="1">
    <location>
        <begin position="506"/>
        <end position="522"/>
    </location>
</feature>
<keyword evidence="3" id="KW-1185">Reference proteome</keyword>
<evidence type="ECO:0000313" key="3">
    <source>
        <dbReference type="Proteomes" id="UP000054498"/>
    </source>
</evidence>
<reference evidence="2 3" key="1">
    <citation type="journal article" date="2013" name="BMC Genomics">
        <title>Reconstruction of the lipid metabolism for the microalga Monoraphidium neglectum from its genome sequence reveals characteristics suitable for biofuel production.</title>
        <authorList>
            <person name="Bogen C."/>
            <person name="Al-Dilaimi A."/>
            <person name="Albersmeier A."/>
            <person name="Wichmann J."/>
            <person name="Grundmann M."/>
            <person name="Rupp O."/>
            <person name="Lauersen K.J."/>
            <person name="Blifernez-Klassen O."/>
            <person name="Kalinowski J."/>
            <person name="Goesmann A."/>
            <person name="Mussgnug J.H."/>
            <person name="Kruse O."/>
        </authorList>
    </citation>
    <scope>NUCLEOTIDE SEQUENCE [LARGE SCALE GENOMIC DNA]</scope>
    <source>
        <strain evidence="2 3">SAG 48.87</strain>
    </source>
</reference>
<protein>
    <submittedName>
        <fullName evidence="2">Uncharacterized protein</fullName>
    </submittedName>
</protein>
<accession>A0A0D2KA08</accession>